<dbReference type="CDD" id="cd00130">
    <property type="entry name" value="PAS"/>
    <property type="match status" value="1"/>
</dbReference>
<reference evidence="15 16" key="1">
    <citation type="submission" date="2024-05" db="EMBL/GenBank/DDBJ databases">
        <title>Genome sequence of Ponticoccus litoralis KCCM 90028.</title>
        <authorList>
            <person name="Kim J.M."/>
            <person name="Lee J.K."/>
            <person name="Choi B.J."/>
            <person name="Bayburt H."/>
            <person name="Baek J.H."/>
            <person name="Jeon C.O."/>
        </authorList>
    </citation>
    <scope>NUCLEOTIDE SEQUENCE [LARGE SCALE GENOMIC DNA]</scope>
    <source>
        <strain evidence="15 16">KCCM 90028</strain>
    </source>
</reference>
<dbReference type="CDD" id="cd00082">
    <property type="entry name" value="HisKA"/>
    <property type="match status" value="1"/>
</dbReference>
<protein>
    <recommendedName>
        <fullName evidence="3">histidine kinase</fullName>
        <ecNumber evidence="3">2.7.13.3</ecNumber>
    </recommendedName>
</protein>
<keyword evidence="8 12" id="KW-1133">Transmembrane helix</keyword>
<dbReference type="InterPro" id="IPR005467">
    <property type="entry name" value="His_kinase_dom"/>
</dbReference>
<dbReference type="NCBIfam" id="TIGR00229">
    <property type="entry name" value="sensory_box"/>
    <property type="match status" value="1"/>
</dbReference>
<dbReference type="PANTHER" id="PTHR43047">
    <property type="entry name" value="TWO-COMPONENT HISTIDINE PROTEIN KINASE"/>
    <property type="match status" value="1"/>
</dbReference>
<evidence type="ECO:0000256" key="11">
    <source>
        <dbReference type="SAM" id="MobiDB-lite"/>
    </source>
</evidence>
<dbReference type="Gene3D" id="3.30.565.10">
    <property type="entry name" value="Histidine kinase-like ATPase, C-terminal domain"/>
    <property type="match status" value="1"/>
</dbReference>
<evidence type="ECO:0000313" key="15">
    <source>
        <dbReference type="EMBL" id="MEN9061954.1"/>
    </source>
</evidence>
<comment type="subcellular location">
    <subcellularLocation>
        <location evidence="2">Endomembrane system</location>
        <topology evidence="2">Multi-pass membrane protein</topology>
    </subcellularLocation>
</comment>
<dbReference type="Proteomes" id="UP001428774">
    <property type="component" value="Unassembled WGS sequence"/>
</dbReference>
<dbReference type="SMART" id="SM00388">
    <property type="entry name" value="HisKA"/>
    <property type="match status" value="1"/>
</dbReference>
<comment type="catalytic activity">
    <reaction evidence="1">
        <text>ATP + protein L-histidine = ADP + protein N-phospho-L-histidine.</text>
        <dbReference type="EC" id="2.7.13.3"/>
    </reaction>
</comment>
<dbReference type="SUPFAM" id="SSF55874">
    <property type="entry name" value="ATPase domain of HSP90 chaperone/DNA topoisomerase II/histidine kinase"/>
    <property type="match status" value="1"/>
</dbReference>
<evidence type="ECO:0000256" key="8">
    <source>
        <dbReference type="ARBA" id="ARBA00022989"/>
    </source>
</evidence>
<feature type="domain" description="PAS" evidence="14">
    <location>
        <begin position="224"/>
        <end position="277"/>
    </location>
</feature>
<keyword evidence="7" id="KW-0067">ATP-binding</keyword>
<feature type="domain" description="Histidine kinase" evidence="13">
    <location>
        <begin position="359"/>
        <end position="490"/>
    </location>
</feature>
<evidence type="ECO:0000256" key="12">
    <source>
        <dbReference type="SAM" id="Phobius"/>
    </source>
</evidence>
<keyword evidence="9" id="KW-0902">Two-component regulatory system</keyword>
<feature type="region of interest" description="Disordered" evidence="11">
    <location>
        <begin position="490"/>
        <end position="692"/>
    </location>
</feature>
<evidence type="ECO:0000313" key="16">
    <source>
        <dbReference type="Proteomes" id="UP001428774"/>
    </source>
</evidence>
<dbReference type="InterPro" id="IPR036641">
    <property type="entry name" value="HPT_dom_sf"/>
</dbReference>
<comment type="caution">
    <text evidence="15">The sequence shown here is derived from an EMBL/GenBank/DDBJ whole genome shotgun (WGS) entry which is preliminary data.</text>
</comment>
<gene>
    <name evidence="15" type="ORF">ABFB10_13975</name>
</gene>
<keyword evidence="6 15" id="KW-0418">Kinase</keyword>
<evidence type="ECO:0000256" key="3">
    <source>
        <dbReference type="ARBA" id="ARBA00012438"/>
    </source>
</evidence>
<evidence type="ECO:0000259" key="13">
    <source>
        <dbReference type="PROSITE" id="PS50109"/>
    </source>
</evidence>
<dbReference type="SUPFAM" id="SSF55785">
    <property type="entry name" value="PYP-like sensor domain (PAS domain)"/>
    <property type="match status" value="1"/>
</dbReference>
<dbReference type="SMART" id="SM00091">
    <property type="entry name" value="PAS"/>
    <property type="match status" value="1"/>
</dbReference>
<keyword evidence="10 12" id="KW-0472">Membrane</keyword>
<dbReference type="PROSITE" id="PS50112">
    <property type="entry name" value="PAS"/>
    <property type="match status" value="1"/>
</dbReference>
<dbReference type="PROSITE" id="PS50109">
    <property type="entry name" value="HIS_KIN"/>
    <property type="match status" value="1"/>
</dbReference>
<evidence type="ECO:0000256" key="1">
    <source>
        <dbReference type="ARBA" id="ARBA00000085"/>
    </source>
</evidence>
<keyword evidence="16" id="KW-1185">Reference proteome</keyword>
<dbReference type="Gene3D" id="1.20.120.160">
    <property type="entry name" value="HPT domain"/>
    <property type="match status" value="1"/>
</dbReference>
<feature type="transmembrane region" description="Helical" evidence="12">
    <location>
        <begin position="19"/>
        <end position="38"/>
    </location>
</feature>
<keyword evidence="5 12" id="KW-0812">Transmembrane</keyword>
<evidence type="ECO:0000256" key="7">
    <source>
        <dbReference type="ARBA" id="ARBA00022840"/>
    </source>
</evidence>
<dbReference type="InterPro" id="IPR003661">
    <property type="entry name" value="HisK_dim/P_dom"/>
</dbReference>
<evidence type="ECO:0000256" key="4">
    <source>
        <dbReference type="ARBA" id="ARBA00022679"/>
    </source>
</evidence>
<dbReference type="PANTHER" id="PTHR43047:SF64">
    <property type="entry name" value="HISTIDINE KINASE CONTAINING CHEY-HOMOLOGOUS RECEIVER DOMAIN AND PAS DOMAIN-RELATED"/>
    <property type="match status" value="1"/>
</dbReference>
<dbReference type="InterPro" id="IPR008207">
    <property type="entry name" value="Sig_transdc_His_kin_Hpt_dom"/>
</dbReference>
<dbReference type="Pfam" id="PF00512">
    <property type="entry name" value="HisKA"/>
    <property type="match status" value="1"/>
</dbReference>
<dbReference type="InterPro" id="IPR036890">
    <property type="entry name" value="HATPase_C_sf"/>
</dbReference>
<evidence type="ECO:0000259" key="14">
    <source>
        <dbReference type="PROSITE" id="PS50112"/>
    </source>
</evidence>
<accession>A0AAW9SLQ9</accession>
<dbReference type="SUPFAM" id="SSF47226">
    <property type="entry name" value="Histidine-containing phosphotransfer domain, HPT domain"/>
    <property type="match status" value="1"/>
</dbReference>
<evidence type="ECO:0000256" key="10">
    <source>
        <dbReference type="ARBA" id="ARBA00023136"/>
    </source>
</evidence>
<name>A0AAW9SLQ9_9RHOB</name>
<dbReference type="Pfam" id="PF00989">
    <property type="entry name" value="PAS"/>
    <property type="match status" value="1"/>
</dbReference>
<evidence type="ECO:0000256" key="9">
    <source>
        <dbReference type="ARBA" id="ARBA00023012"/>
    </source>
</evidence>
<keyword evidence="4" id="KW-0808">Transferase</keyword>
<feature type="transmembrane region" description="Helical" evidence="12">
    <location>
        <begin position="186"/>
        <end position="208"/>
    </location>
</feature>
<feature type="compositionally biased region" description="Basic residues" evidence="11">
    <location>
        <begin position="494"/>
        <end position="527"/>
    </location>
</feature>
<evidence type="ECO:0000256" key="2">
    <source>
        <dbReference type="ARBA" id="ARBA00004127"/>
    </source>
</evidence>
<evidence type="ECO:0000256" key="6">
    <source>
        <dbReference type="ARBA" id="ARBA00022777"/>
    </source>
</evidence>
<dbReference type="GO" id="GO:0000155">
    <property type="term" value="F:phosphorelay sensor kinase activity"/>
    <property type="evidence" value="ECO:0007669"/>
    <property type="project" value="InterPro"/>
</dbReference>
<dbReference type="InterPro" id="IPR035965">
    <property type="entry name" value="PAS-like_dom_sf"/>
</dbReference>
<organism evidence="15 16">
    <name type="scientific">Ponticoccus litoralis</name>
    <dbReference type="NCBI Taxonomy" id="422297"/>
    <lineage>
        <taxon>Bacteria</taxon>
        <taxon>Pseudomonadati</taxon>
        <taxon>Pseudomonadota</taxon>
        <taxon>Alphaproteobacteria</taxon>
        <taxon>Rhodobacterales</taxon>
        <taxon>Roseobacteraceae</taxon>
        <taxon>Ponticoccus</taxon>
    </lineage>
</organism>
<dbReference type="InterPro" id="IPR000014">
    <property type="entry name" value="PAS"/>
</dbReference>
<evidence type="ECO:0000256" key="5">
    <source>
        <dbReference type="ARBA" id="ARBA00022692"/>
    </source>
</evidence>
<dbReference type="EMBL" id="JBDNCH010000002">
    <property type="protein sequence ID" value="MEN9061954.1"/>
    <property type="molecule type" value="Genomic_DNA"/>
</dbReference>
<dbReference type="Gene3D" id="3.30.450.20">
    <property type="entry name" value="PAS domain"/>
    <property type="match status" value="1"/>
</dbReference>
<keyword evidence="7" id="KW-0547">Nucleotide-binding</keyword>
<dbReference type="SUPFAM" id="SSF47384">
    <property type="entry name" value="Homodimeric domain of signal transducing histidine kinase"/>
    <property type="match status" value="1"/>
</dbReference>
<sequence>MQRKINVGFAENYIVRRGLTAFVVSLFVTTIGVLVMDVSQQMGWLSSSSSDNMQWTLGQTETELAALELATYAAMAEDSASGAGLEEIRLRFNVFYSRVQTITDSTLFRGLRSVPEVQAQLDEILAWRDSRVPVIDGPDRRLAAQLPRLQAESAQMRGVVRKTALDGIAYYARFDDTRRTSIFSTLLRIGVLTLALVVLLLVLILMLVRLGRQRELSAQSNREMRERLETIISTSLDAILVVDRAGRIVEYNGAAERIFGRRRDPAIGADMAALLLPYGAALAPFLATGSGTRQAEARRRDGSLFPVDVSSARAHSPGGEIFVIFLRDISTRVSDEEALREARDRAIAGERQKADLLAVMSHEMRTPLNGMLGSLELFEGDNLNARQKRFLRIVRNSGKVLLNHVNDVLDISRLDAGKMTLRKRRFDLVALMEEIVENRAERARAQGNRIVLAPSDPALHTVYSDPDRLRQILLNLVGNAVKFTRDGTITTGGRLRRRSGRGRVPGHRHRHRHPRGRSGPHLRRLRDHRQLLRAPHHRHRAGTGDLAPSGPGAGGRSWRRKRGGRGQCLLAATSHGPARRKPRAAGDSAGPATEGRAAAASSRSGGRGQRDQPACRAGIPASRRPQGDRGAGRGRRRGRGGKDPFRRHPDGHLDAGHERDRGGPGHPRGRRAVGQCADHRNHRPRHWQRNAAPSTRRAWSAFWSSRSLPLRCARPLAEALSGRPLSVGATATEDAPILDRAHLAELQADLPAARLAALLATFRAEMTSFLEGMVPQTDRAALAAEAHRMAGSAGVFGAMQLTQRLREAQVFVPEASPDELTELRAALTACWTAAEAALRDVPEPPQRRAV</sequence>
<dbReference type="GO" id="GO:0006355">
    <property type="term" value="P:regulation of DNA-templated transcription"/>
    <property type="evidence" value="ECO:0007669"/>
    <property type="project" value="InterPro"/>
</dbReference>
<dbReference type="Gene3D" id="1.10.287.130">
    <property type="match status" value="1"/>
</dbReference>
<dbReference type="InterPro" id="IPR036097">
    <property type="entry name" value="HisK_dim/P_sf"/>
</dbReference>
<dbReference type="AlphaFoldDB" id="A0AAW9SLQ9"/>
<feature type="compositionally biased region" description="Low complexity" evidence="11">
    <location>
        <begin position="588"/>
        <end position="604"/>
    </location>
</feature>
<proteinExistence type="predicted"/>
<dbReference type="Pfam" id="PF01627">
    <property type="entry name" value="Hpt"/>
    <property type="match status" value="1"/>
</dbReference>
<feature type="compositionally biased region" description="Basic and acidic residues" evidence="11">
    <location>
        <begin position="640"/>
        <end position="663"/>
    </location>
</feature>
<dbReference type="EC" id="2.7.13.3" evidence="3"/>
<dbReference type="InterPro" id="IPR013767">
    <property type="entry name" value="PAS_fold"/>
</dbReference>